<keyword evidence="2" id="KW-1003">Cell membrane</keyword>
<dbReference type="PANTHER" id="PTHR33908:SF11">
    <property type="entry name" value="MEMBRANE PROTEIN"/>
    <property type="match status" value="1"/>
</dbReference>
<keyword evidence="6 8" id="KW-1133">Transmembrane helix</keyword>
<proteinExistence type="predicted"/>
<feature type="transmembrane region" description="Helical" evidence="8">
    <location>
        <begin position="428"/>
        <end position="448"/>
    </location>
</feature>
<protein>
    <submittedName>
        <fullName evidence="9">Glycosyltransferase family 39 protein</fullName>
        <ecNumber evidence="9">2.4.-.-</ecNumber>
    </submittedName>
</protein>
<feature type="transmembrane region" description="Helical" evidence="8">
    <location>
        <begin position="399"/>
        <end position="421"/>
    </location>
</feature>
<keyword evidence="4 9" id="KW-0808">Transferase</keyword>
<dbReference type="PANTHER" id="PTHR33908">
    <property type="entry name" value="MANNOSYLTRANSFERASE YKCB-RELATED"/>
    <property type="match status" value="1"/>
</dbReference>
<evidence type="ECO:0000256" key="5">
    <source>
        <dbReference type="ARBA" id="ARBA00022692"/>
    </source>
</evidence>
<name>A0A941GPP6_9CHRO</name>
<dbReference type="GO" id="GO:0009103">
    <property type="term" value="P:lipopolysaccharide biosynthetic process"/>
    <property type="evidence" value="ECO:0007669"/>
    <property type="project" value="UniProtKB-ARBA"/>
</dbReference>
<comment type="caution">
    <text evidence="9">The sequence shown here is derived from an EMBL/GenBank/DDBJ whole genome shotgun (WGS) entry which is preliminary data.</text>
</comment>
<dbReference type="AlphaFoldDB" id="A0A941GPP6"/>
<feature type="transmembrane region" description="Helical" evidence="8">
    <location>
        <begin position="203"/>
        <end position="223"/>
    </location>
</feature>
<evidence type="ECO:0000313" key="10">
    <source>
        <dbReference type="Proteomes" id="UP000767446"/>
    </source>
</evidence>
<dbReference type="EMBL" id="JADQBC010000035">
    <property type="protein sequence ID" value="MBR8827572.1"/>
    <property type="molecule type" value="Genomic_DNA"/>
</dbReference>
<dbReference type="GO" id="GO:0005886">
    <property type="term" value="C:plasma membrane"/>
    <property type="evidence" value="ECO:0007669"/>
    <property type="project" value="UniProtKB-SubCell"/>
</dbReference>
<feature type="transmembrane region" description="Helical" evidence="8">
    <location>
        <begin position="164"/>
        <end position="191"/>
    </location>
</feature>
<keyword evidence="7 8" id="KW-0472">Membrane</keyword>
<sequence length="498" mass="58039">MKSLKPVGLISLFYLGSRLIFFLAGVRLDLAPLDFYMHYIDPELLKHNLVESLFYLHSQPPLFNLFLGIILKLFPNHSQVVFSLCYLLFGLTLVISLFLLMSRLGINQKLARILTILFMISPAYILNENWLFYDYPVTSLLCLSSLFLFSFMRKNQLWQGGLFFTILAIICLTRSLFHLSYFIILITGLAWVQRFEYHQVRKLLLAALLPLSLIFLLFLKNYLVFGNFSASSWLGFNLAKTTQHLLSDEEKATLVGQGKLSELTLIGPGFISSPWRVNINSLEKITPEYTYSPLTELKSILPEYEKTGIPMLDEEYKSTGYVNYHHLAYQDISKKLEQDAWYIIRIKPVAYLQGRFEALMSSWLRLNSDYLNKSWASKKNFAQVKPWQGFYTQYFCGRFLPFPVSIVFYLILPFYGCYLIVRQQGSKVVNLPFVATIFFLVVNIFWVTLTSHLLVDNEQERVRLLVEPFYLVLFGLLLQQLFAAHPKKRLRRHKTTKR</sequence>
<comment type="subcellular location">
    <subcellularLocation>
        <location evidence="1">Cell membrane</location>
        <topology evidence="1">Multi-pass membrane protein</topology>
    </subcellularLocation>
</comment>
<organism evidence="9 10">
    <name type="scientific">Gomphosphaeria aponina SAG 52.96 = DSM 107014</name>
    <dbReference type="NCBI Taxonomy" id="1521640"/>
    <lineage>
        <taxon>Bacteria</taxon>
        <taxon>Bacillati</taxon>
        <taxon>Cyanobacteriota</taxon>
        <taxon>Cyanophyceae</taxon>
        <taxon>Oscillatoriophycideae</taxon>
        <taxon>Chroococcales</taxon>
        <taxon>Gomphosphaeriaceae</taxon>
        <taxon>Gomphosphaeria</taxon>
    </lineage>
</organism>
<dbReference type="EC" id="2.4.-.-" evidence="9"/>
<feature type="transmembrane region" description="Helical" evidence="8">
    <location>
        <begin position="133"/>
        <end position="152"/>
    </location>
</feature>
<evidence type="ECO:0000256" key="8">
    <source>
        <dbReference type="SAM" id="Phobius"/>
    </source>
</evidence>
<evidence type="ECO:0000256" key="1">
    <source>
        <dbReference type="ARBA" id="ARBA00004651"/>
    </source>
</evidence>
<reference evidence="9" key="1">
    <citation type="submission" date="2021-02" db="EMBL/GenBank/DDBJ databases">
        <title>Metagenome analyses of Stigonema ocellatum DSM 106950, Chlorogloea purpurea SAG 13.99 and Gomphosphaeria aponina DSM 107014.</title>
        <authorList>
            <person name="Marter P."/>
            <person name="Huang S."/>
        </authorList>
    </citation>
    <scope>NUCLEOTIDE SEQUENCE</scope>
    <source>
        <strain evidence="9">JP213</strain>
    </source>
</reference>
<evidence type="ECO:0000313" key="9">
    <source>
        <dbReference type="EMBL" id="MBR8827572.1"/>
    </source>
</evidence>
<evidence type="ECO:0000256" key="6">
    <source>
        <dbReference type="ARBA" id="ARBA00022989"/>
    </source>
</evidence>
<keyword evidence="5 8" id="KW-0812">Transmembrane</keyword>
<feature type="transmembrane region" description="Helical" evidence="8">
    <location>
        <begin position="468"/>
        <end position="484"/>
    </location>
</feature>
<evidence type="ECO:0000256" key="7">
    <source>
        <dbReference type="ARBA" id="ARBA00023136"/>
    </source>
</evidence>
<accession>A0A941GPP6</accession>
<feature type="transmembrane region" description="Helical" evidence="8">
    <location>
        <begin position="81"/>
        <end position="104"/>
    </location>
</feature>
<dbReference type="GO" id="GO:0016763">
    <property type="term" value="F:pentosyltransferase activity"/>
    <property type="evidence" value="ECO:0007669"/>
    <property type="project" value="TreeGrafter"/>
</dbReference>
<dbReference type="Proteomes" id="UP000767446">
    <property type="component" value="Unassembled WGS sequence"/>
</dbReference>
<dbReference type="InterPro" id="IPR050297">
    <property type="entry name" value="LipidA_mod_glycosyltrf_83"/>
</dbReference>
<evidence type="ECO:0000256" key="3">
    <source>
        <dbReference type="ARBA" id="ARBA00022676"/>
    </source>
</evidence>
<feature type="transmembrane region" description="Helical" evidence="8">
    <location>
        <begin position="12"/>
        <end position="33"/>
    </location>
</feature>
<evidence type="ECO:0000256" key="4">
    <source>
        <dbReference type="ARBA" id="ARBA00022679"/>
    </source>
</evidence>
<gene>
    <name evidence="9" type="ORF">DSM107014_06625</name>
</gene>
<keyword evidence="3 9" id="KW-0328">Glycosyltransferase</keyword>
<evidence type="ECO:0000256" key="2">
    <source>
        <dbReference type="ARBA" id="ARBA00022475"/>
    </source>
</evidence>